<feature type="region of interest" description="Disordered" evidence="9">
    <location>
        <begin position="492"/>
        <end position="545"/>
    </location>
</feature>
<dbReference type="VEuPathDB" id="CryptoDB:Vbra_18999"/>
<evidence type="ECO:0000313" key="11">
    <source>
        <dbReference type="EMBL" id="CEM35905.1"/>
    </source>
</evidence>
<evidence type="ECO:0000256" key="2">
    <source>
        <dbReference type="ARBA" id="ARBA00001946"/>
    </source>
</evidence>
<dbReference type="GO" id="GO:0000819">
    <property type="term" value="P:sister chromatid segregation"/>
    <property type="evidence" value="ECO:0007669"/>
    <property type="project" value="TreeGrafter"/>
</dbReference>
<dbReference type="PhylomeDB" id="A0A0G4GXR9"/>
<keyword evidence="6" id="KW-0799">Topoisomerase</keyword>
<evidence type="ECO:0000256" key="3">
    <source>
        <dbReference type="ARBA" id="ARBA00012895"/>
    </source>
</evidence>
<organism evidence="11 12">
    <name type="scientific">Vitrella brassicaformis (strain CCMP3155)</name>
    <dbReference type="NCBI Taxonomy" id="1169540"/>
    <lineage>
        <taxon>Eukaryota</taxon>
        <taxon>Sar</taxon>
        <taxon>Alveolata</taxon>
        <taxon>Colpodellida</taxon>
        <taxon>Vitrellaceae</taxon>
        <taxon>Vitrella</taxon>
    </lineage>
</organism>
<dbReference type="GO" id="GO:0006265">
    <property type="term" value="P:DNA topological change"/>
    <property type="evidence" value="ECO:0007669"/>
    <property type="project" value="InterPro"/>
</dbReference>
<dbReference type="Gene3D" id="3.40.50.670">
    <property type="match status" value="2"/>
</dbReference>
<dbReference type="GO" id="GO:0005524">
    <property type="term" value="F:ATP binding"/>
    <property type="evidence" value="ECO:0007669"/>
    <property type="project" value="UniProtKB-KW"/>
</dbReference>
<dbReference type="GO" id="GO:0003918">
    <property type="term" value="F:DNA topoisomerase type II (double strand cut, ATP-hydrolyzing) activity"/>
    <property type="evidence" value="ECO:0007669"/>
    <property type="project" value="UniProtKB-EC"/>
</dbReference>
<dbReference type="InterPro" id="IPR013759">
    <property type="entry name" value="Topo_IIA_B_C"/>
</dbReference>
<comment type="cofactor">
    <cofactor evidence="2">
        <name>Mg(2+)</name>
        <dbReference type="ChEBI" id="CHEBI:18420"/>
    </cofactor>
</comment>
<dbReference type="PANTHER" id="PTHR10169:SF38">
    <property type="entry name" value="DNA TOPOISOMERASE 2"/>
    <property type="match status" value="1"/>
</dbReference>
<name>A0A0G4GXR9_VITBC</name>
<dbReference type="SUPFAM" id="SSF56719">
    <property type="entry name" value="Type II DNA topoisomerase"/>
    <property type="match status" value="2"/>
</dbReference>
<feature type="region of interest" description="Disordered" evidence="9">
    <location>
        <begin position="606"/>
        <end position="661"/>
    </location>
</feature>
<dbReference type="InterPro" id="IPR050634">
    <property type="entry name" value="DNA_Topoisomerase_II"/>
</dbReference>
<dbReference type="GO" id="GO:0005634">
    <property type="term" value="C:nucleus"/>
    <property type="evidence" value="ECO:0007669"/>
    <property type="project" value="TreeGrafter"/>
</dbReference>
<evidence type="ECO:0000256" key="8">
    <source>
        <dbReference type="ARBA" id="ARBA00023235"/>
    </source>
</evidence>
<keyword evidence="12" id="KW-1185">Reference proteome</keyword>
<keyword evidence="4" id="KW-0547">Nucleotide-binding</keyword>
<evidence type="ECO:0000256" key="1">
    <source>
        <dbReference type="ARBA" id="ARBA00000185"/>
    </source>
</evidence>
<evidence type="ECO:0000256" key="4">
    <source>
        <dbReference type="ARBA" id="ARBA00022741"/>
    </source>
</evidence>
<keyword evidence="5" id="KW-0067">ATP-binding</keyword>
<evidence type="ECO:0000256" key="6">
    <source>
        <dbReference type="ARBA" id="ARBA00023029"/>
    </source>
</evidence>
<dbReference type="AlphaFoldDB" id="A0A0G4GXR9"/>
<sequence length="917" mass="100400">MASTSRGTALPSPPILTQPDGTQLQLGPRLGVGSTATVRPGIVNGRLTAFKTSVLSQKDRFTQENLCNLMEREAEVMAKIQRRQREIRRRGPFVDMDQFEYAGRIDGTPTASCRANPSAEPQPCVYVSMPPINNPLTDNTYVSVAGLIWPRRARWQEGLNLSSISAAHPESQPTLEKAKGINGKMLKVTELLYKLARAYEQAMLDFGLVYGDHCGNNTYVRDGDEDDPTTDSSPLVILIDHANGLDTRHRQGVPRPPAGFRPAAMVATHGEAFVREKQYPNYTGFQGAPEQLLHEARRKECANRLDTQLGSYRDRRLHGKTAKEMMRDLEDDMRRDRVMVGGSGQTERICLGSRTTVFQLGVLMHNILRGENDDVRRAFRAQVDSFLNSQEILTALSWGKTLATITEERDGTPGHPVMDEGSRHLHDRTHEKGLEWLGGTISRYELLSANCLKVLPSERISLAGVVSELTGIITNLKAIEAHLLAATQTIASPATPPSLPSTAAAQPGRLHRQGRAQADLQPPPPPPKEPAAPQLQPSKTAWQPTPAPQMEMMLATLQALQQQIDQMQQMQQMQRQQQTMQQTQTMEATLKALQQQIDQMQQQIMQQQQATQPPQPAPPLPALIPHEDGPSAVPGTAHQGTQHHTDDDNGGGAARATTGATAGGAGVRLDGGAVGEGDVHVEGAVPIVVANGVEEEGDGGCPAAGEQHPTHETEDRRRAATGAAAGGAGASDGAATEDRRRPARVGVLGRGRSRLLDKTASQRAREAEIAAHQEEGLATSTDRGFEEYFKQIDEHQLTFTWAGGQDSESIDMAFSKKKADERKEWILKTAPLWTTPSTTRPVRSIASLVDGWKRSPEFVTPIVKGLATSTDRGFEEYFKQIDEHQLTFTWAGGQDSESIDMAFSKKKADERKEWILK</sequence>
<keyword evidence="7" id="KW-0238">DNA-binding</keyword>
<accession>A0A0G4GXR9</accession>
<comment type="catalytic activity">
    <reaction evidence="1">
        <text>ATP-dependent breakage, passage and rejoining of double-stranded DNA.</text>
        <dbReference type="EC" id="5.6.2.2"/>
    </reaction>
</comment>
<feature type="region of interest" description="Disordered" evidence="9">
    <location>
        <begin position="695"/>
        <end position="752"/>
    </location>
</feature>
<dbReference type="InterPro" id="IPR013760">
    <property type="entry name" value="Topo_IIA-like_dom_sf"/>
</dbReference>
<dbReference type="EC" id="5.6.2.2" evidence="3"/>
<evidence type="ECO:0000256" key="7">
    <source>
        <dbReference type="ARBA" id="ARBA00023125"/>
    </source>
</evidence>
<dbReference type="Gene3D" id="3.30.1490.30">
    <property type="match status" value="1"/>
</dbReference>
<feature type="region of interest" description="Disordered" evidence="9">
    <location>
        <begin position="1"/>
        <end position="22"/>
    </location>
</feature>
<evidence type="ECO:0000256" key="9">
    <source>
        <dbReference type="SAM" id="MobiDB-lite"/>
    </source>
</evidence>
<dbReference type="OrthoDB" id="276498at2759"/>
<dbReference type="InParanoid" id="A0A0G4GXR9"/>
<gene>
    <name evidence="11" type="ORF">Vbra_18999</name>
</gene>
<dbReference type="GO" id="GO:0003677">
    <property type="term" value="F:DNA binding"/>
    <property type="evidence" value="ECO:0007669"/>
    <property type="project" value="UniProtKB-KW"/>
</dbReference>
<dbReference type="Proteomes" id="UP000041254">
    <property type="component" value="Unassembled WGS sequence"/>
</dbReference>
<reference evidence="11 12" key="1">
    <citation type="submission" date="2014-11" db="EMBL/GenBank/DDBJ databases">
        <authorList>
            <person name="Zhu J."/>
            <person name="Qi W."/>
            <person name="Song R."/>
        </authorList>
    </citation>
    <scope>NUCLEOTIDE SEQUENCE [LARGE SCALE GENOMIC DNA]</scope>
</reference>
<dbReference type="EMBL" id="CDMY01000869">
    <property type="protein sequence ID" value="CEM35905.1"/>
    <property type="molecule type" value="Genomic_DNA"/>
</dbReference>
<dbReference type="GO" id="GO:0000712">
    <property type="term" value="P:resolution of meiotic recombination intermediates"/>
    <property type="evidence" value="ECO:0007669"/>
    <property type="project" value="TreeGrafter"/>
</dbReference>
<feature type="domain" description="C-terminal associated" evidence="10">
    <location>
        <begin position="775"/>
        <end position="831"/>
    </location>
</feature>
<dbReference type="InterPro" id="IPR031660">
    <property type="entry name" value="TOPRIM_C"/>
</dbReference>
<evidence type="ECO:0000259" key="10">
    <source>
        <dbReference type="Pfam" id="PF16898"/>
    </source>
</evidence>
<dbReference type="PANTHER" id="PTHR10169">
    <property type="entry name" value="DNA TOPOISOMERASE/GYRASE"/>
    <property type="match status" value="1"/>
</dbReference>
<dbReference type="Pfam" id="PF16898">
    <property type="entry name" value="TOPRIM_C"/>
    <property type="match status" value="2"/>
</dbReference>
<feature type="domain" description="C-terminal associated" evidence="10">
    <location>
        <begin position="863"/>
        <end position="915"/>
    </location>
</feature>
<proteinExistence type="predicted"/>
<protein>
    <recommendedName>
        <fullName evidence="3">DNA topoisomerase (ATP-hydrolyzing)</fullName>
        <ecNumber evidence="3">5.6.2.2</ecNumber>
    </recommendedName>
</protein>
<feature type="compositionally biased region" description="Pro residues" evidence="9">
    <location>
        <begin position="613"/>
        <end position="622"/>
    </location>
</feature>
<evidence type="ECO:0000313" key="12">
    <source>
        <dbReference type="Proteomes" id="UP000041254"/>
    </source>
</evidence>
<dbReference type="STRING" id="1169540.A0A0G4GXR9"/>
<feature type="compositionally biased region" description="Basic and acidic residues" evidence="9">
    <location>
        <begin position="708"/>
        <end position="718"/>
    </location>
</feature>
<evidence type="ECO:0000256" key="5">
    <source>
        <dbReference type="ARBA" id="ARBA00022840"/>
    </source>
</evidence>
<keyword evidence="8" id="KW-0413">Isomerase</keyword>
<feature type="compositionally biased region" description="Pro residues" evidence="9">
    <location>
        <begin position="521"/>
        <end position="530"/>
    </location>
</feature>